<dbReference type="SUPFAM" id="SSF53850">
    <property type="entry name" value="Periplasmic binding protein-like II"/>
    <property type="match status" value="1"/>
</dbReference>
<comment type="similarity">
    <text evidence="1">Belongs to the LysR transcriptional regulatory family.</text>
</comment>
<dbReference type="AlphaFoldDB" id="A0A6L7G4L3"/>
<gene>
    <name evidence="6" type="ORF">GR170_13140</name>
</gene>
<dbReference type="GO" id="GO:0003677">
    <property type="term" value="F:DNA binding"/>
    <property type="evidence" value="ECO:0007669"/>
    <property type="project" value="UniProtKB-KW"/>
</dbReference>
<dbReference type="Gene3D" id="1.10.10.10">
    <property type="entry name" value="Winged helix-like DNA-binding domain superfamily/Winged helix DNA-binding domain"/>
    <property type="match status" value="1"/>
</dbReference>
<dbReference type="FunFam" id="1.10.10.10:FF:000001">
    <property type="entry name" value="LysR family transcriptional regulator"/>
    <property type="match status" value="1"/>
</dbReference>
<keyword evidence="3" id="KW-0238">DNA-binding</keyword>
<accession>A0A6L7G4L3</accession>
<dbReference type="Gene3D" id="3.40.190.10">
    <property type="entry name" value="Periplasmic binding protein-like II"/>
    <property type="match status" value="2"/>
</dbReference>
<evidence type="ECO:0000313" key="7">
    <source>
        <dbReference type="Proteomes" id="UP000477911"/>
    </source>
</evidence>
<dbReference type="PROSITE" id="PS50931">
    <property type="entry name" value="HTH_LYSR"/>
    <property type="match status" value="1"/>
</dbReference>
<evidence type="ECO:0000256" key="2">
    <source>
        <dbReference type="ARBA" id="ARBA00023015"/>
    </source>
</evidence>
<dbReference type="GO" id="GO:0032993">
    <property type="term" value="C:protein-DNA complex"/>
    <property type="evidence" value="ECO:0007669"/>
    <property type="project" value="TreeGrafter"/>
</dbReference>
<dbReference type="RefSeq" id="WP_160894913.1">
    <property type="nucleotide sequence ID" value="NZ_WUMU01000015.1"/>
</dbReference>
<name>A0A6L7G4L3_9RHOB</name>
<comment type="caution">
    <text evidence="6">The sequence shown here is derived from an EMBL/GenBank/DDBJ whole genome shotgun (WGS) entry which is preliminary data.</text>
</comment>
<keyword evidence="7" id="KW-1185">Reference proteome</keyword>
<evidence type="ECO:0000259" key="5">
    <source>
        <dbReference type="PROSITE" id="PS50931"/>
    </source>
</evidence>
<evidence type="ECO:0000256" key="3">
    <source>
        <dbReference type="ARBA" id="ARBA00023125"/>
    </source>
</evidence>
<dbReference type="Pfam" id="PF03466">
    <property type="entry name" value="LysR_substrate"/>
    <property type="match status" value="1"/>
</dbReference>
<organism evidence="6 7">
    <name type="scientific">Pseudooceanicola albus</name>
    <dbReference type="NCBI Taxonomy" id="2692189"/>
    <lineage>
        <taxon>Bacteria</taxon>
        <taxon>Pseudomonadati</taxon>
        <taxon>Pseudomonadota</taxon>
        <taxon>Alphaproteobacteria</taxon>
        <taxon>Rhodobacterales</taxon>
        <taxon>Paracoccaceae</taxon>
        <taxon>Pseudooceanicola</taxon>
    </lineage>
</organism>
<proteinExistence type="inferred from homology"/>
<evidence type="ECO:0000256" key="1">
    <source>
        <dbReference type="ARBA" id="ARBA00009437"/>
    </source>
</evidence>
<dbReference type="GO" id="GO:0003700">
    <property type="term" value="F:DNA-binding transcription factor activity"/>
    <property type="evidence" value="ECO:0007669"/>
    <property type="project" value="InterPro"/>
</dbReference>
<dbReference type="InterPro" id="IPR005119">
    <property type="entry name" value="LysR_subst-bd"/>
</dbReference>
<evidence type="ECO:0000256" key="4">
    <source>
        <dbReference type="ARBA" id="ARBA00023163"/>
    </source>
</evidence>
<protein>
    <submittedName>
        <fullName evidence="6">LysR family transcriptional regulator</fullName>
    </submittedName>
</protein>
<dbReference type="PRINTS" id="PR00039">
    <property type="entry name" value="HTHLYSR"/>
</dbReference>
<dbReference type="SUPFAM" id="SSF46785">
    <property type="entry name" value="Winged helix' DNA-binding domain"/>
    <property type="match status" value="1"/>
</dbReference>
<dbReference type="Proteomes" id="UP000477911">
    <property type="component" value="Unassembled WGS sequence"/>
</dbReference>
<feature type="domain" description="HTH lysR-type" evidence="5">
    <location>
        <begin position="5"/>
        <end position="63"/>
    </location>
</feature>
<dbReference type="EMBL" id="WUMU01000015">
    <property type="protein sequence ID" value="MXN18789.1"/>
    <property type="molecule type" value="Genomic_DNA"/>
</dbReference>
<dbReference type="PANTHER" id="PTHR30346">
    <property type="entry name" value="TRANSCRIPTIONAL DUAL REGULATOR HCAR-RELATED"/>
    <property type="match status" value="1"/>
</dbReference>
<evidence type="ECO:0000313" key="6">
    <source>
        <dbReference type="EMBL" id="MXN18789.1"/>
    </source>
</evidence>
<dbReference type="InterPro" id="IPR036390">
    <property type="entry name" value="WH_DNA-bd_sf"/>
</dbReference>
<keyword evidence="4" id="KW-0804">Transcription</keyword>
<dbReference type="Pfam" id="PF00126">
    <property type="entry name" value="HTH_1"/>
    <property type="match status" value="1"/>
</dbReference>
<sequence length="308" mass="33960">MPLRFTLRQLEYFVAVCECGSIALAAQKVNVSSPTISAAIGQLEAEFGLQLFVRRHAQGLSLSQVGERFLVGAREALDKARAITELANDIAGNVRGNFRVGCLLTFAQIMLPKLRRGFVDMYPEVTFFQYERDQSELFEDLRAARIDVALTYDLNVPADFHFLPLIDLPPFALLSETHPLSNNKVVTPAELAEFPMVLLDLPMSSEYFLSLLTDAGVTPNIVERTRDIAVMRSLVANDFGYSIANIKPLSDRAPDGGRLRYVPLAAPVRALRLGLMMTAGAETSRNVAAFVAHVQHQVTPDTAFAYQA</sequence>
<dbReference type="InterPro" id="IPR036388">
    <property type="entry name" value="WH-like_DNA-bd_sf"/>
</dbReference>
<reference evidence="6 7" key="1">
    <citation type="submission" date="2019-12" db="EMBL/GenBank/DDBJ databases">
        <authorList>
            <person name="Li M."/>
        </authorList>
    </citation>
    <scope>NUCLEOTIDE SEQUENCE [LARGE SCALE GENOMIC DNA]</scope>
    <source>
        <strain evidence="6 7">GBMRC 2024</strain>
    </source>
</reference>
<dbReference type="InterPro" id="IPR000847">
    <property type="entry name" value="LysR_HTH_N"/>
</dbReference>
<keyword evidence="2" id="KW-0805">Transcription regulation</keyword>
<dbReference type="PANTHER" id="PTHR30346:SF0">
    <property type="entry name" value="HCA OPERON TRANSCRIPTIONAL ACTIVATOR HCAR"/>
    <property type="match status" value="1"/>
</dbReference>